<dbReference type="AlphaFoldDB" id="M8A269"/>
<evidence type="ECO:0000256" key="1">
    <source>
        <dbReference type="SAM" id="MobiDB-lite"/>
    </source>
</evidence>
<keyword evidence="2" id="KW-0812">Transmembrane</keyword>
<feature type="compositionally biased region" description="Basic and acidic residues" evidence="1">
    <location>
        <begin position="1"/>
        <end position="12"/>
    </location>
</feature>
<evidence type="ECO:0000313" key="3">
    <source>
        <dbReference type="EMBL" id="EMS58735.1"/>
    </source>
</evidence>
<keyword evidence="2" id="KW-0472">Membrane</keyword>
<protein>
    <submittedName>
        <fullName evidence="3">Uncharacterized protein</fullName>
    </submittedName>
</protein>
<organism evidence="3">
    <name type="scientific">Triticum urartu</name>
    <name type="common">Red wild einkorn</name>
    <name type="synonym">Crithodium urartu</name>
    <dbReference type="NCBI Taxonomy" id="4572"/>
    <lineage>
        <taxon>Eukaryota</taxon>
        <taxon>Viridiplantae</taxon>
        <taxon>Streptophyta</taxon>
        <taxon>Embryophyta</taxon>
        <taxon>Tracheophyta</taxon>
        <taxon>Spermatophyta</taxon>
        <taxon>Magnoliopsida</taxon>
        <taxon>Liliopsida</taxon>
        <taxon>Poales</taxon>
        <taxon>Poaceae</taxon>
        <taxon>BOP clade</taxon>
        <taxon>Pooideae</taxon>
        <taxon>Triticodae</taxon>
        <taxon>Triticeae</taxon>
        <taxon>Triticinae</taxon>
        <taxon>Triticum</taxon>
    </lineage>
</organism>
<proteinExistence type="predicted"/>
<sequence length="150" mass="16677">MKKIKAEKDPNKPTRPRALFSSSSESQSRFLVRFMLLLWDNFRKEYKENHPDIKKVSVIGKAGAGALLLHTSGTDSGAVVLLEVTGMMAVMYGGDHKPSVNSIWLLRDGLGLIYGDVDILCDLKLLIYGLLSYYGLIFFVLTLSPVRGKL</sequence>
<name>M8A269_TRIUA</name>
<dbReference type="EMBL" id="KD129052">
    <property type="protein sequence ID" value="EMS58735.1"/>
    <property type="molecule type" value="Genomic_DNA"/>
</dbReference>
<accession>M8A269</accession>
<reference evidence="3" key="1">
    <citation type="journal article" date="2013" name="Nature">
        <title>Draft genome of the wheat A-genome progenitor Triticum urartu.</title>
        <authorList>
            <person name="Ling H.Q."/>
            <person name="Zhao S."/>
            <person name="Liu D."/>
            <person name="Wang J."/>
            <person name="Sun H."/>
            <person name="Zhang C."/>
            <person name="Fan H."/>
            <person name="Li D."/>
            <person name="Dong L."/>
            <person name="Tao Y."/>
            <person name="Gao C."/>
            <person name="Wu H."/>
            <person name="Li Y."/>
            <person name="Cui Y."/>
            <person name="Guo X."/>
            <person name="Zheng S."/>
            <person name="Wang B."/>
            <person name="Yu K."/>
            <person name="Liang Q."/>
            <person name="Yang W."/>
            <person name="Lou X."/>
            <person name="Chen J."/>
            <person name="Feng M."/>
            <person name="Jian J."/>
            <person name="Zhang X."/>
            <person name="Luo G."/>
            <person name="Jiang Y."/>
            <person name="Liu J."/>
            <person name="Wang Z."/>
            <person name="Sha Y."/>
            <person name="Zhang B."/>
            <person name="Wu H."/>
            <person name="Tang D."/>
            <person name="Shen Q."/>
            <person name="Xue P."/>
            <person name="Zou S."/>
            <person name="Wang X."/>
            <person name="Liu X."/>
            <person name="Wang F."/>
            <person name="Yang Y."/>
            <person name="An X."/>
            <person name="Dong Z."/>
            <person name="Zhang K."/>
            <person name="Zhang X."/>
            <person name="Luo M.C."/>
            <person name="Dvorak J."/>
            <person name="Tong Y."/>
            <person name="Wang J."/>
            <person name="Yang H."/>
            <person name="Li Z."/>
            <person name="Wang D."/>
            <person name="Zhang A."/>
            <person name="Wang J."/>
        </authorList>
    </citation>
    <scope>NUCLEOTIDE SEQUENCE</scope>
</reference>
<evidence type="ECO:0000256" key="2">
    <source>
        <dbReference type="SAM" id="Phobius"/>
    </source>
</evidence>
<feature type="transmembrane region" description="Helical" evidence="2">
    <location>
        <begin position="125"/>
        <end position="146"/>
    </location>
</feature>
<feature type="region of interest" description="Disordered" evidence="1">
    <location>
        <begin position="1"/>
        <end position="21"/>
    </location>
</feature>
<keyword evidence="2" id="KW-1133">Transmembrane helix</keyword>
<gene>
    <name evidence="3" type="ORF">TRIUR3_33167</name>
</gene>